<name>A0A2T5V530_9HYPH</name>
<dbReference type="OrthoDB" id="8433768at2"/>
<evidence type="ECO:0000313" key="2">
    <source>
        <dbReference type="Proteomes" id="UP000244081"/>
    </source>
</evidence>
<dbReference type="InterPro" id="IPR019285">
    <property type="entry name" value="DUF2336"/>
</dbReference>
<organism evidence="1 2">
    <name type="scientific">Breoghania corrubedonensis</name>
    <dbReference type="NCBI Taxonomy" id="665038"/>
    <lineage>
        <taxon>Bacteria</taxon>
        <taxon>Pseudomonadati</taxon>
        <taxon>Pseudomonadota</taxon>
        <taxon>Alphaproteobacteria</taxon>
        <taxon>Hyphomicrobiales</taxon>
        <taxon>Stappiaceae</taxon>
        <taxon>Breoghania</taxon>
    </lineage>
</organism>
<accession>A0A2T5V530</accession>
<dbReference type="AlphaFoldDB" id="A0A2T5V530"/>
<dbReference type="EMBL" id="QAYG01000009">
    <property type="protein sequence ID" value="PTW58854.1"/>
    <property type="molecule type" value="Genomic_DNA"/>
</dbReference>
<comment type="caution">
    <text evidence="1">The sequence shown here is derived from an EMBL/GenBank/DDBJ whole genome shotgun (WGS) entry which is preliminary data.</text>
</comment>
<gene>
    <name evidence="1" type="ORF">C8N35_109159</name>
</gene>
<protein>
    <submittedName>
        <fullName evidence="1">Uncharacterized protein DUF2336</fullName>
    </submittedName>
</protein>
<evidence type="ECO:0000313" key="1">
    <source>
        <dbReference type="EMBL" id="PTW58854.1"/>
    </source>
</evidence>
<dbReference type="RefSeq" id="WP_107991372.1">
    <property type="nucleotide sequence ID" value="NZ_QAYG01000009.1"/>
</dbReference>
<dbReference type="Proteomes" id="UP000244081">
    <property type="component" value="Unassembled WGS sequence"/>
</dbReference>
<proteinExistence type="predicted"/>
<reference evidence="1 2" key="1">
    <citation type="submission" date="2018-04" db="EMBL/GenBank/DDBJ databases">
        <title>Genomic Encyclopedia of Archaeal and Bacterial Type Strains, Phase II (KMG-II): from individual species to whole genera.</title>
        <authorList>
            <person name="Goeker M."/>
        </authorList>
    </citation>
    <scope>NUCLEOTIDE SEQUENCE [LARGE SCALE GENOMIC DNA]</scope>
    <source>
        <strain evidence="1 2">DSM 23382</strain>
    </source>
</reference>
<keyword evidence="2" id="KW-1185">Reference proteome</keyword>
<sequence>MSESIQTELVNFSMLEEAATQEQREELTRNVVNLYSLTSATCSKEQIDIYDAVLMRLADLVSDDGRSHMAETLAKLRRAPESVVLKLANDIIDVARPLLETSTILRDADLIEIAKKQSQDHMHAIAGRDVLSEMVTDVLVENGDKPVKHRLAANHGAAFSDQSVNKLLHAAEDDQELQLSLGLRGDLHDDYIVRLIAIASEQVRQRLVEQGEGGAASRIPQAARLAAQRMSNEYWLARYDFETAQEAVLGRFGRNGLSEQLLRRFAEEDRFPEAVVTFACLAGIGLSEAMHWMVRVDTQPFVVMARACGLTPMTVQALLKIGPWRHRLSADMRMETFNRYQSLNRDKARRMVAMWRDQRMAS</sequence>
<dbReference type="Pfam" id="PF10098">
    <property type="entry name" value="DUF2336"/>
    <property type="match status" value="1"/>
</dbReference>